<dbReference type="Proteomes" id="UP000028990">
    <property type="component" value="Unassembled WGS sequence"/>
</dbReference>
<name>A0A091DPR1_FUKDA</name>
<proteinExistence type="predicted"/>
<dbReference type="EMBL" id="KN122157">
    <property type="protein sequence ID" value="KFO32468.1"/>
    <property type="molecule type" value="Genomic_DNA"/>
</dbReference>
<evidence type="ECO:0000313" key="2">
    <source>
        <dbReference type="EMBL" id="KFO32468.1"/>
    </source>
</evidence>
<feature type="region of interest" description="Disordered" evidence="1">
    <location>
        <begin position="38"/>
        <end position="90"/>
    </location>
</feature>
<evidence type="ECO:0000256" key="1">
    <source>
        <dbReference type="SAM" id="MobiDB-lite"/>
    </source>
</evidence>
<organism evidence="2 3">
    <name type="scientific">Fukomys damarensis</name>
    <name type="common">Damaraland mole rat</name>
    <name type="synonym">Cryptomys damarensis</name>
    <dbReference type="NCBI Taxonomy" id="885580"/>
    <lineage>
        <taxon>Eukaryota</taxon>
        <taxon>Metazoa</taxon>
        <taxon>Chordata</taxon>
        <taxon>Craniata</taxon>
        <taxon>Vertebrata</taxon>
        <taxon>Euteleostomi</taxon>
        <taxon>Mammalia</taxon>
        <taxon>Eutheria</taxon>
        <taxon>Euarchontoglires</taxon>
        <taxon>Glires</taxon>
        <taxon>Rodentia</taxon>
        <taxon>Hystricomorpha</taxon>
        <taxon>Bathyergidae</taxon>
        <taxon>Fukomys</taxon>
    </lineage>
</organism>
<accession>A0A091DPR1</accession>
<evidence type="ECO:0000313" key="3">
    <source>
        <dbReference type="Proteomes" id="UP000028990"/>
    </source>
</evidence>
<keyword evidence="3" id="KW-1185">Reference proteome</keyword>
<protein>
    <submittedName>
        <fullName evidence="2">Uncharacterized protein</fullName>
    </submittedName>
</protein>
<gene>
    <name evidence="2" type="ORF">H920_06029</name>
</gene>
<sequence>MTPTDIVGTATHRPFVVLHLGVPSSRSFVNLRDRDLESRAGSKSLCGPPPPASGSWTLEVPEQAPSQQEVSPPKRGNFPARPCTMPQTGRLLSDTEQCQVLTPGTVEKDPMHWVAVVCFIGRLLAGAVPVSS</sequence>
<dbReference type="AlphaFoldDB" id="A0A091DPR1"/>
<reference evidence="2 3" key="1">
    <citation type="submission" date="2013-11" db="EMBL/GenBank/DDBJ databases">
        <title>The Damaraland mole rat (Fukomys damarensis) genome and evolution of African mole rats.</title>
        <authorList>
            <person name="Gladyshev V.N."/>
            <person name="Fang X."/>
        </authorList>
    </citation>
    <scope>NUCLEOTIDE SEQUENCE [LARGE SCALE GENOMIC DNA]</scope>
    <source>
        <tissue evidence="2">Liver</tissue>
    </source>
</reference>